<gene>
    <name evidence="4" type="ORF">CCHR01_06172</name>
</gene>
<dbReference type="InterPro" id="IPR002110">
    <property type="entry name" value="Ankyrin_rpt"/>
</dbReference>
<dbReference type="PANTHER" id="PTHR24198:SF165">
    <property type="entry name" value="ANKYRIN REPEAT-CONTAINING PROTEIN-RELATED"/>
    <property type="match status" value="1"/>
</dbReference>
<comment type="caution">
    <text evidence="4">The sequence shown here is derived from an EMBL/GenBank/DDBJ whole genome shotgun (WGS) entry which is preliminary data.</text>
</comment>
<keyword evidence="5" id="KW-1185">Reference proteome</keyword>
<keyword evidence="1" id="KW-0677">Repeat</keyword>
<sequence length="444" mass="49111">MNFFDMPSSSENILRDMIQGTRHWSSVLRHRRVVDMLQAALHSKNIAFADLLLSKGFEWLLGKLIDRGLDPNMRIDSYPHRTAIVDYVLNRMPAPAAAIFRNGGDPFLADCNGLDGALAAAYRNSVSFLDDIAVNSASPYKDWHRTCYMNILDSEPAVFWGWLNALHLGAASGSDDVLRFYLENNLLEDVNAKADANITPLHVATINGHVSTVVYLCSRGCNVNACGVYESSPLHFAARAGRLNLARVLFHAGCRPSRDATGFLPSFYAPNDNKHLSEWLMSIEAEAKPAQNMPLLAEAAHRSPYRAFANLCQKAIEDNNSQILETLRNAGYNFEMPLGSCGCSALIQAIEMGRSSIVRWLLQNQADITREVCHSASRISAMHLVIRKHNLNEVLRQCLECYAVGGGHFTEARPGFLETAVRAGNVDGLEILLGALKNNLEVRQ</sequence>
<dbReference type="EMBL" id="JAQOWY010000101">
    <property type="protein sequence ID" value="KAK1851237.1"/>
    <property type="molecule type" value="Genomic_DNA"/>
</dbReference>
<dbReference type="PROSITE" id="PS50088">
    <property type="entry name" value="ANK_REPEAT"/>
    <property type="match status" value="2"/>
</dbReference>
<protein>
    <submittedName>
        <fullName evidence="4">Ankyrin repeat protein</fullName>
    </submittedName>
</protein>
<dbReference type="Pfam" id="PF13606">
    <property type="entry name" value="Ank_3"/>
    <property type="match status" value="1"/>
</dbReference>
<dbReference type="PANTHER" id="PTHR24198">
    <property type="entry name" value="ANKYRIN REPEAT AND PROTEIN KINASE DOMAIN-CONTAINING PROTEIN"/>
    <property type="match status" value="1"/>
</dbReference>
<dbReference type="Proteomes" id="UP001243330">
    <property type="component" value="Unassembled WGS sequence"/>
</dbReference>
<dbReference type="Pfam" id="PF12796">
    <property type="entry name" value="Ank_2"/>
    <property type="match status" value="1"/>
</dbReference>
<evidence type="ECO:0000313" key="5">
    <source>
        <dbReference type="Proteomes" id="UP001243330"/>
    </source>
</evidence>
<feature type="repeat" description="ANK" evidence="3">
    <location>
        <begin position="229"/>
        <end position="253"/>
    </location>
</feature>
<reference evidence="4" key="1">
    <citation type="submission" date="2023-01" db="EMBL/GenBank/DDBJ databases">
        <title>Colletotrichum chrysophilum M932 genome sequence.</title>
        <authorList>
            <person name="Baroncelli R."/>
        </authorList>
    </citation>
    <scope>NUCLEOTIDE SEQUENCE</scope>
    <source>
        <strain evidence="4">M932</strain>
    </source>
</reference>
<dbReference type="AlphaFoldDB" id="A0AAD9EKW1"/>
<evidence type="ECO:0000256" key="1">
    <source>
        <dbReference type="ARBA" id="ARBA00022737"/>
    </source>
</evidence>
<dbReference type="SMART" id="SM00248">
    <property type="entry name" value="ANK"/>
    <property type="match status" value="4"/>
</dbReference>
<keyword evidence="2 3" id="KW-0040">ANK repeat</keyword>
<name>A0AAD9EKW1_9PEZI</name>
<accession>A0AAD9EKW1</accession>
<organism evidence="4 5">
    <name type="scientific">Colletotrichum chrysophilum</name>
    <dbReference type="NCBI Taxonomy" id="1836956"/>
    <lineage>
        <taxon>Eukaryota</taxon>
        <taxon>Fungi</taxon>
        <taxon>Dikarya</taxon>
        <taxon>Ascomycota</taxon>
        <taxon>Pezizomycotina</taxon>
        <taxon>Sordariomycetes</taxon>
        <taxon>Hypocreomycetidae</taxon>
        <taxon>Glomerellales</taxon>
        <taxon>Glomerellaceae</taxon>
        <taxon>Colletotrichum</taxon>
        <taxon>Colletotrichum gloeosporioides species complex</taxon>
    </lineage>
</organism>
<dbReference type="Gene3D" id="1.25.40.20">
    <property type="entry name" value="Ankyrin repeat-containing domain"/>
    <property type="match status" value="2"/>
</dbReference>
<dbReference type="PROSITE" id="PS50297">
    <property type="entry name" value="ANK_REP_REGION"/>
    <property type="match status" value="2"/>
</dbReference>
<evidence type="ECO:0000256" key="2">
    <source>
        <dbReference type="ARBA" id="ARBA00023043"/>
    </source>
</evidence>
<evidence type="ECO:0000313" key="4">
    <source>
        <dbReference type="EMBL" id="KAK1851237.1"/>
    </source>
</evidence>
<proteinExistence type="predicted"/>
<dbReference type="InterPro" id="IPR036770">
    <property type="entry name" value="Ankyrin_rpt-contain_sf"/>
</dbReference>
<evidence type="ECO:0000256" key="3">
    <source>
        <dbReference type="PROSITE-ProRule" id="PRU00023"/>
    </source>
</evidence>
<dbReference type="SUPFAM" id="SSF48403">
    <property type="entry name" value="Ankyrin repeat"/>
    <property type="match status" value="1"/>
</dbReference>
<feature type="repeat" description="ANK" evidence="3">
    <location>
        <begin position="196"/>
        <end position="228"/>
    </location>
</feature>